<dbReference type="Gene3D" id="2.60.40.420">
    <property type="entry name" value="Cupredoxins - blue copper proteins"/>
    <property type="match status" value="1"/>
</dbReference>
<protein>
    <recommendedName>
        <fullName evidence="1">Phytocyanin domain-containing protein</fullName>
    </recommendedName>
</protein>
<evidence type="ECO:0000259" key="1">
    <source>
        <dbReference type="PROSITE" id="PS51485"/>
    </source>
</evidence>
<dbReference type="InterPro" id="IPR003245">
    <property type="entry name" value="Phytocyanin_dom"/>
</dbReference>
<organism evidence="2 3">
    <name type="scientific">Riccia fluitans</name>
    <dbReference type="NCBI Taxonomy" id="41844"/>
    <lineage>
        <taxon>Eukaryota</taxon>
        <taxon>Viridiplantae</taxon>
        <taxon>Streptophyta</taxon>
        <taxon>Embryophyta</taxon>
        <taxon>Marchantiophyta</taxon>
        <taxon>Marchantiopsida</taxon>
        <taxon>Marchantiidae</taxon>
        <taxon>Marchantiales</taxon>
        <taxon>Ricciaceae</taxon>
        <taxon>Riccia</taxon>
    </lineage>
</organism>
<proteinExistence type="predicted"/>
<dbReference type="Proteomes" id="UP001605036">
    <property type="component" value="Unassembled WGS sequence"/>
</dbReference>
<dbReference type="EMBL" id="JBHFFA010000004">
    <property type="protein sequence ID" value="KAL2628618.1"/>
    <property type="molecule type" value="Genomic_DNA"/>
</dbReference>
<dbReference type="PANTHER" id="PTHR33021">
    <property type="entry name" value="BLUE COPPER PROTEIN"/>
    <property type="match status" value="1"/>
</dbReference>
<dbReference type="Pfam" id="PF02298">
    <property type="entry name" value="Cu_bind_like"/>
    <property type="match status" value="1"/>
</dbReference>
<keyword evidence="3" id="KW-1185">Reference proteome</keyword>
<evidence type="ECO:0000313" key="2">
    <source>
        <dbReference type="EMBL" id="KAL2628618.1"/>
    </source>
</evidence>
<comment type="caution">
    <text evidence="2">The sequence shown here is derived from an EMBL/GenBank/DDBJ whole genome shotgun (WGS) entry which is preliminary data.</text>
</comment>
<feature type="domain" description="Phytocyanin" evidence="1">
    <location>
        <begin position="60"/>
        <end position="167"/>
    </location>
</feature>
<dbReference type="PANTHER" id="PTHR33021:SF339">
    <property type="entry name" value="OS07G0570600 PROTEIN"/>
    <property type="match status" value="1"/>
</dbReference>
<dbReference type="SUPFAM" id="SSF49503">
    <property type="entry name" value="Cupredoxins"/>
    <property type="match status" value="1"/>
</dbReference>
<reference evidence="2 3" key="1">
    <citation type="submission" date="2024-09" db="EMBL/GenBank/DDBJ databases">
        <title>Chromosome-scale assembly of Riccia fluitans.</title>
        <authorList>
            <person name="Paukszto L."/>
            <person name="Sawicki J."/>
            <person name="Karawczyk K."/>
            <person name="Piernik-Szablinska J."/>
            <person name="Szczecinska M."/>
            <person name="Mazdziarz M."/>
        </authorList>
    </citation>
    <scope>NUCLEOTIDE SEQUENCE [LARGE SCALE GENOMIC DNA]</scope>
    <source>
        <strain evidence="2">Rf_01</strain>
        <tissue evidence="2">Aerial parts of the thallus</tissue>
    </source>
</reference>
<dbReference type="InterPro" id="IPR008972">
    <property type="entry name" value="Cupredoxin"/>
</dbReference>
<sequence length="176" mass="19434">MEQTSSSCKAIGISVLEALDRNFTATALYNTPRMIMTSSWVAVCLILCFSSQLASAQEGETYWVGNSAGWTYINASSGKPADYSGWASLHQFYVNDILKFHYEPKKQSIYLFSKKEFWDTCDLANGNLLDGGTSGSYEWTLAKEGYYHFASGIHCDKGQKFSFFAVKNLGTGGGND</sequence>
<name>A0ABD1YD05_9MARC</name>
<evidence type="ECO:0000313" key="3">
    <source>
        <dbReference type="Proteomes" id="UP001605036"/>
    </source>
</evidence>
<dbReference type="AlphaFoldDB" id="A0ABD1YD05"/>
<accession>A0ABD1YD05</accession>
<gene>
    <name evidence="2" type="ORF">R1flu_013304</name>
</gene>
<dbReference type="PROSITE" id="PS51485">
    <property type="entry name" value="PHYTOCYANIN"/>
    <property type="match status" value="1"/>
</dbReference>
<dbReference type="InterPro" id="IPR039391">
    <property type="entry name" value="Phytocyanin-like"/>
</dbReference>